<dbReference type="InterPro" id="IPR033505">
    <property type="entry name" value="USPL1"/>
</dbReference>
<dbReference type="Pfam" id="PF15499">
    <property type="entry name" value="Peptidase_C98"/>
    <property type="match status" value="1"/>
</dbReference>
<dbReference type="GO" id="GO:0030576">
    <property type="term" value="P:Cajal body organization"/>
    <property type="evidence" value="ECO:0007669"/>
    <property type="project" value="InterPro"/>
</dbReference>
<dbReference type="STRING" id="623744.A0A553NKU2"/>
<feature type="region of interest" description="Disordered" evidence="1">
    <location>
        <begin position="619"/>
        <end position="724"/>
    </location>
</feature>
<dbReference type="GO" id="GO:0032183">
    <property type="term" value="F:SUMO binding"/>
    <property type="evidence" value="ECO:0007669"/>
    <property type="project" value="InterPro"/>
</dbReference>
<reference evidence="3 4" key="1">
    <citation type="journal article" date="2019" name="Sci. Data">
        <title>Hybrid genome assembly and annotation of Danionella translucida.</title>
        <authorList>
            <person name="Kadobianskyi M."/>
            <person name="Schulze L."/>
            <person name="Schuelke M."/>
            <person name="Judkewitz B."/>
        </authorList>
    </citation>
    <scope>NUCLEOTIDE SEQUENCE [LARGE SCALE GENOMIC DNA]</scope>
    <source>
        <strain evidence="3 4">Bolton</strain>
    </source>
</reference>
<evidence type="ECO:0000313" key="3">
    <source>
        <dbReference type="EMBL" id="TRY66044.1"/>
    </source>
</evidence>
<dbReference type="AlphaFoldDB" id="A0A553NKU2"/>
<dbReference type="InterPro" id="IPR028889">
    <property type="entry name" value="USP"/>
</dbReference>
<evidence type="ECO:0000313" key="4">
    <source>
        <dbReference type="Proteomes" id="UP000316079"/>
    </source>
</evidence>
<proteinExistence type="predicted"/>
<feature type="domain" description="USP" evidence="2">
    <location>
        <begin position="265"/>
        <end position="534"/>
    </location>
</feature>
<dbReference type="Proteomes" id="UP000316079">
    <property type="component" value="Unassembled WGS sequence"/>
</dbReference>
<comment type="caution">
    <text evidence="3">The sequence shown here is derived from an EMBL/GenBank/DDBJ whole genome shotgun (WGS) entry which is preliminary data.</text>
</comment>
<accession>A0A553NKU2</accession>
<organism evidence="3 4">
    <name type="scientific">Danionella cerebrum</name>
    <dbReference type="NCBI Taxonomy" id="2873325"/>
    <lineage>
        <taxon>Eukaryota</taxon>
        <taxon>Metazoa</taxon>
        <taxon>Chordata</taxon>
        <taxon>Craniata</taxon>
        <taxon>Vertebrata</taxon>
        <taxon>Euteleostomi</taxon>
        <taxon>Actinopterygii</taxon>
        <taxon>Neopterygii</taxon>
        <taxon>Teleostei</taxon>
        <taxon>Ostariophysi</taxon>
        <taxon>Cypriniformes</taxon>
        <taxon>Danionidae</taxon>
        <taxon>Danioninae</taxon>
        <taxon>Danionella</taxon>
    </lineage>
</organism>
<dbReference type="GO" id="GO:0015030">
    <property type="term" value="C:Cajal body"/>
    <property type="evidence" value="ECO:0007669"/>
    <property type="project" value="TreeGrafter"/>
</dbReference>
<dbReference type="PANTHER" id="PTHR15294">
    <property type="entry name" value="RETINOVIN-RELATED"/>
    <property type="match status" value="1"/>
</dbReference>
<evidence type="ECO:0000256" key="1">
    <source>
        <dbReference type="SAM" id="MobiDB-lite"/>
    </source>
</evidence>
<protein>
    <recommendedName>
        <fullName evidence="2">USP domain-containing protein</fullName>
    </recommendedName>
</protein>
<dbReference type="SUPFAM" id="SSF54001">
    <property type="entry name" value="Cysteine proteinases"/>
    <property type="match status" value="1"/>
</dbReference>
<dbReference type="PANTHER" id="PTHR15294:SF3">
    <property type="entry name" value="SUMO-SPECIFIC ISOPEPTIDASE USPL1"/>
    <property type="match status" value="1"/>
</dbReference>
<feature type="compositionally biased region" description="Low complexity" evidence="1">
    <location>
        <begin position="669"/>
        <end position="679"/>
    </location>
</feature>
<dbReference type="InterPro" id="IPR038765">
    <property type="entry name" value="Papain-like_cys_pep_sf"/>
</dbReference>
<feature type="compositionally biased region" description="Polar residues" evidence="1">
    <location>
        <begin position="700"/>
        <end position="724"/>
    </location>
</feature>
<feature type="compositionally biased region" description="Polar residues" evidence="1">
    <location>
        <begin position="619"/>
        <end position="663"/>
    </location>
</feature>
<dbReference type="OrthoDB" id="6160353at2759"/>
<feature type="region of interest" description="Disordered" evidence="1">
    <location>
        <begin position="737"/>
        <end position="756"/>
    </location>
</feature>
<dbReference type="InterPro" id="IPR028890">
    <property type="entry name" value="Peptidase_C98"/>
</dbReference>
<keyword evidence="4" id="KW-1185">Reference proteome</keyword>
<sequence length="959" mass="106118">MALSPVPLKERRSTTTAIFLLPFCEKAFFMKESPPKMSPPAFLLAFGHDGRTARAVFLTKTRLTVVSRLWQRHSSAIGNLSGSKMNGESTGIGALAPVLAGCLGKCEDKNASPGKCPWCSAKGQTNALRFYAISLKETILLCSSPKCLYPLVSRSLEDVRASLRKEGCKRKLSALEVGEASSPPKRVQEVAAEVDDISKGAENMNLYTKEQSVITNHTSFNAAEDRELPNDTHEVVCDQEDECVSSTQDELMEETSELVPVQPHLFWKNQDNLCWLDSMLALLVHCRTIRDTPCGNLRLSDEEAAEHCSDSEVWRFCSEYDKTYEVVKVPAAVLNEANRRLSELRMSIFKLLQPKLKCEIGQEETPVFALPLLLRADHWAEDLFKHTLRWEFKCTSCDYTVNDSVEKTLTTLTHLSNDWHPLKAFQRTQCNKCHRKNQKRKMVIEKLSSLFALHFVEGLSRKDLSKYAFEFQGVHYCVNTVIQYDNKLEHFVTWIRQSNGLWLELDDRKHPLAFKYKRFPFPAKQFHILFWEADSVKSEDAKDCLPTAHLENGNNELSHCLSDAIANDSCMIDALTVEDTLSASVLDASIGSTTLMDTFEGLSHKEIVTLTLVECGSSENPVSQTVKNSISPKALNSSTGQTMPPETLVNSESCENPHSSQSHLKPAKSRSSSNSSTTSVEGLPQEIMVESIPSKRPEVSKTSNIKVATQPNPPVASSLSNPSKPNVLKCNLPQRQTPSINGHPFQPTSIRPPPPRPRPIVLKCDGNEALPAKPAERFGGFLIKKSSNSSFVNPVCPKKSPEQPPISSTEALRLKLMKKLNAKKKKLAKLNNLLGNGVESAPKPDSTAISSPYSVSSSTSTFDNSEYDQFFAELLSPATSVTNHSPDSTGLVEMVGKGLNGETSVVNPQFPSTEATVIPDATVPYGSSANYSPLDEYIDSEMSLNAIDNTDFNSLDIFF</sequence>
<dbReference type="GO" id="GO:0016926">
    <property type="term" value="P:protein desumoylation"/>
    <property type="evidence" value="ECO:0007669"/>
    <property type="project" value="TreeGrafter"/>
</dbReference>
<dbReference type="EMBL" id="SRMA01026873">
    <property type="protein sequence ID" value="TRY66044.1"/>
    <property type="molecule type" value="Genomic_DNA"/>
</dbReference>
<gene>
    <name evidence="3" type="ORF">DNTS_025764</name>
</gene>
<name>A0A553NKU2_9TELE</name>
<dbReference type="PROSITE" id="PS50235">
    <property type="entry name" value="USP_3"/>
    <property type="match status" value="1"/>
</dbReference>
<evidence type="ECO:0000259" key="2">
    <source>
        <dbReference type="PROSITE" id="PS50235"/>
    </source>
</evidence>